<dbReference type="GO" id="GO:0005975">
    <property type="term" value="P:carbohydrate metabolic process"/>
    <property type="evidence" value="ECO:0007669"/>
    <property type="project" value="InterPro"/>
</dbReference>
<feature type="domain" description="NodB homology" evidence="3">
    <location>
        <begin position="100"/>
        <end position="281"/>
    </location>
</feature>
<gene>
    <name evidence="4" type="ORF">H9968_10335</name>
</gene>
<accession>A0A9D2EME1</accession>
<evidence type="ECO:0000256" key="2">
    <source>
        <dbReference type="SAM" id="SignalP"/>
    </source>
</evidence>
<dbReference type="GO" id="GO:0016020">
    <property type="term" value="C:membrane"/>
    <property type="evidence" value="ECO:0007669"/>
    <property type="project" value="TreeGrafter"/>
</dbReference>
<dbReference type="PANTHER" id="PTHR10587:SF78">
    <property type="entry name" value="PEPTIDOGLYCAN-N-ACETYLMURAMIC ACID DEACETYLASE PDAA"/>
    <property type="match status" value="1"/>
</dbReference>
<protein>
    <submittedName>
        <fullName evidence="4">Polysaccharide deacetylase family protein</fullName>
    </submittedName>
</protein>
<proteinExistence type="predicted"/>
<dbReference type="PROSITE" id="PS51257">
    <property type="entry name" value="PROKAR_LIPOPROTEIN"/>
    <property type="match status" value="1"/>
</dbReference>
<reference evidence="4" key="2">
    <citation type="submission" date="2021-04" db="EMBL/GenBank/DDBJ databases">
        <authorList>
            <person name="Gilroy R."/>
        </authorList>
    </citation>
    <scope>NUCLEOTIDE SEQUENCE</scope>
    <source>
        <strain evidence="4">CHK179-28034</strain>
    </source>
</reference>
<feature type="chain" id="PRO_5039081661" evidence="2">
    <location>
        <begin position="30"/>
        <end position="292"/>
    </location>
</feature>
<dbReference type="EMBL" id="DXBR01000094">
    <property type="protein sequence ID" value="HIZ40294.1"/>
    <property type="molecule type" value="Genomic_DNA"/>
</dbReference>
<evidence type="ECO:0000256" key="1">
    <source>
        <dbReference type="SAM" id="MobiDB-lite"/>
    </source>
</evidence>
<dbReference type="GO" id="GO:0016810">
    <property type="term" value="F:hydrolase activity, acting on carbon-nitrogen (but not peptide) bonds"/>
    <property type="evidence" value="ECO:0007669"/>
    <property type="project" value="InterPro"/>
</dbReference>
<dbReference type="Proteomes" id="UP000824049">
    <property type="component" value="Unassembled WGS sequence"/>
</dbReference>
<dbReference type="Pfam" id="PF01522">
    <property type="entry name" value="Polysacc_deac_1"/>
    <property type="match status" value="1"/>
</dbReference>
<feature type="signal peptide" evidence="2">
    <location>
        <begin position="1"/>
        <end position="29"/>
    </location>
</feature>
<sequence length="292" mass="33463">MKKTDFFSIPLFFLFLLASIFFSACQAPAASESSSPEKTSELTTEKDNDVYTDPSTLPNTMASWWFKRNENHEIPEVQNEIDLTKYDAWYAKTDITDGEKPVFLTFDCGYENGYTPGILDVLKKHKAPAAFFVCKHFIEDQPDLIKRMKEEGHVVGNHTSNHICMPENDERTIREEIADNANYMKEATGYEMDPFFRPPKGEYSERTLQITKNMGYTTVFWSLAYPDYDVNNQPGADYVIERFDKYIHPGAIPLIHNISESNAQALDTVLTNLEKEGYSFQSLYNLSQAKNS</sequence>
<reference evidence="4" key="1">
    <citation type="journal article" date="2021" name="PeerJ">
        <title>Extensive microbial diversity within the chicken gut microbiome revealed by metagenomics and culture.</title>
        <authorList>
            <person name="Gilroy R."/>
            <person name="Ravi A."/>
            <person name="Getino M."/>
            <person name="Pursley I."/>
            <person name="Horton D.L."/>
            <person name="Alikhan N.F."/>
            <person name="Baker D."/>
            <person name="Gharbi K."/>
            <person name="Hall N."/>
            <person name="Watson M."/>
            <person name="Adriaenssens E.M."/>
            <person name="Foster-Nyarko E."/>
            <person name="Jarju S."/>
            <person name="Secka A."/>
            <person name="Antonio M."/>
            <person name="Oren A."/>
            <person name="Chaudhuri R.R."/>
            <person name="La Ragione R."/>
            <person name="Hildebrand F."/>
            <person name="Pallen M.J."/>
        </authorList>
    </citation>
    <scope>NUCLEOTIDE SEQUENCE</scope>
    <source>
        <strain evidence="4">CHK179-28034</strain>
    </source>
</reference>
<evidence type="ECO:0000259" key="3">
    <source>
        <dbReference type="PROSITE" id="PS51677"/>
    </source>
</evidence>
<dbReference type="PANTHER" id="PTHR10587">
    <property type="entry name" value="GLYCOSYL TRANSFERASE-RELATED"/>
    <property type="match status" value="1"/>
</dbReference>
<name>A0A9D2EME1_9FIRM</name>
<organism evidence="4 5">
    <name type="scientific">Candidatus Anaerobutyricum stercoris</name>
    <dbReference type="NCBI Taxonomy" id="2838457"/>
    <lineage>
        <taxon>Bacteria</taxon>
        <taxon>Bacillati</taxon>
        <taxon>Bacillota</taxon>
        <taxon>Clostridia</taxon>
        <taxon>Lachnospirales</taxon>
        <taxon>Lachnospiraceae</taxon>
        <taxon>Anaerobutyricum</taxon>
    </lineage>
</organism>
<dbReference type="AlphaFoldDB" id="A0A9D2EME1"/>
<evidence type="ECO:0000313" key="4">
    <source>
        <dbReference type="EMBL" id="HIZ40294.1"/>
    </source>
</evidence>
<feature type="compositionally biased region" description="Basic and acidic residues" evidence="1">
    <location>
        <begin position="38"/>
        <end position="49"/>
    </location>
</feature>
<dbReference type="Gene3D" id="3.20.20.370">
    <property type="entry name" value="Glycoside hydrolase/deacetylase"/>
    <property type="match status" value="1"/>
</dbReference>
<dbReference type="SUPFAM" id="SSF88713">
    <property type="entry name" value="Glycoside hydrolase/deacetylase"/>
    <property type="match status" value="1"/>
</dbReference>
<dbReference type="PROSITE" id="PS51677">
    <property type="entry name" value="NODB"/>
    <property type="match status" value="1"/>
</dbReference>
<dbReference type="InterPro" id="IPR011330">
    <property type="entry name" value="Glyco_hydro/deAcase_b/a-brl"/>
</dbReference>
<dbReference type="InterPro" id="IPR002509">
    <property type="entry name" value="NODB_dom"/>
</dbReference>
<evidence type="ECO:0000313" key="5">
    <source>
        <dbReference type="Proteomes" id="UP000824049"/>
    </source>
</evidence>
<dbReference type="InterPro" id="IPR050248">
    <property type="entry name" value="Polysacc_deacetylase_ArnD"/>
</dbReference>
<comment type="caution">
    <text evidence="4">The sequence shown here is derived from an EMBL/GenBank/DDBJ whole genome shotgun (WGS) entry which is preliminary data.</text>
</comment>
<keyword evidence="2" id="KW-0732">Signal</keyword>
<feature type="region of interest" description="Disordered" evidence="1">
    <location>
        <begin position="31"/>
        <end position="55"/>
    </location>
</feature>